<dbReference type="EC" id="3.4.24.40" evidence="11"/>
<evidence type="ECO:0000256" key="5">
    <source>
        <dbReference type="ARBA" id="ARBA00022656"/>
    </source>
</evidence>
<evidence type="ECO:0000256" key="7">
    <source>
        <dbReference type="ARBA" id="ARBA00023026"/>
    </source>
</evidence>
<dbReference type="GO" id="GO:0005615">
    <property type="term" value="C:extracellular space"/>
    <property type="evidence" value="ECO:0007669"/>
    <property type="project" value="InterPro"/>
</dbReference>
<dbReference type="InterPro" id="IPR001343">
    <property type="entry name" value="Hemolysn_Ca-bd"/>
</dbReference>
<keyword evidence="12" id="KW-1185">Reference proteome</keyword>
<gene>
    <name evidence="11" type="primary">prtC_2</name>
    <name evidence="11" type="ORF">TRM7615_05075</name>
</gene>
<keyword evidence="4" id="KW-0964">Secreted</keyword>
<dbReference type="GO" id="GO:0005509">
    <property type="term" value="F:calcium ion binding"/>
    <property type="evidence" value="ECO:0007669"/>
    <property type="project" value="InterPro"/>
</dbReference>
<dbReference type="SUPFAM" id="SSF51120">
    <property type="entry name" value="beta-Roll"/>
    <property type="match status" value="3"/>
</dbReference>
<dbReference type="SUPFAM" id="SSF55486">
    <property type="entry name" value="Metalloproteases ('zincins'), catalytic domain"/>
    <property type="match status" value="1"/>
</dbReference>
<proteinExistence type="predicted"/>
<keyword evidence="5" id="KW-0800">Toxin</keyword>
<dbReference type="OrthoDB" id="733404at2"/>
<evidence type="ECO:0000256" key="3">
    <source>
        <dbReference type="ARBA" id="ARBA00004613"/>
    </source>
</evidence>
<dbReference type="PANTHER" id="PTHR38340">
    <property type="entry name" value="S-LAYER PROTEIN"/>
    <property type="match status" value="1"/>
</dbReference>
<dbReference type="InterPro" id="IPR013858">
    <property type="entry name" value="Peptidase_M10B_C"/>
</dbReference>
<accession>A0A2R8CGG3</accession>
<organism evidence="11 12">
    <name type="scientific">Falsiruegeria mediterranea M17</name>
    <dbReference type="NCBI Taxonomy" id="1200281"/>
    <lineage>
        <taxon>Bacteria</taxon>
        <taxon>Pseudomonadati</taxon>
        <taxon>Pseudomonadota</taxon>
        <taxon>Alphaproteobacteria</taxon>
        <taxon>Rhodobacterales</taxon>
        <taxon>Roseobacteraceae</taxon>
        <taxon>Falsiruegeria</taxon>
    </lineage>
</organism>
<dbReference type="Pfam" id="PF00353">
    <property type="entry name" value="HemolysinCabind"/>
    <property type="match status" value="3"/>
</dbReference>
<name>A0A2R8CGG3_9RHOB</name>
<evidence type="ECO:0000256" key="9">
    <source>
        <dbReference type="SAM" id="MobiDB-lite"/>
    </source>
</evidence>
<keyword evidence="6" id="KW-0677">Repeat</keyword>
<comment type="subcellular location">
    <subcellularLocation>
        <location evidence="2">Membrane</location>
    </subcellularLocation>
    <subcellularLocation>
        <location evidence="3">Secreted</location>
    </subcellularLocation>
</comment>
<dbReference type="InterPro" id="IPR018511">
    <property type="entry name" value="Hemolysin-typ_Ca-bd_CS"/>
</dbReference>
<dbReference type="Pfam" id="PF08548">
    <property type="entry name" value="Peptidase_M10_C"/>
    <property type="match status" value="1"/>
</dbReference>
<dbReference type="PANTHER" id="PTHR38340:SF1">
    <property type="entry name" value="S-LAYER PROTEIN"/>
    <property type="match status" value="1"/>
</dbReference>
<evidence type="ECO:0000256" key="4">
    <source>
        <dbReference type="ARBA" id="ARBA00022525"/>
    </source>
</evidence>
<dbReference type="PRINTS" id="PR01488">
    <property type="entry name" value="RTXTOXINA"/>
</dbReference>
<keyword evidence="11" id="KW-0378">Hydrolase</keyword>
<dbReference type="GO" id="GO:0016020">
    <property type="term" value="C:membrane"/>
    <property type="evidence" value="ECO:0007669"/>
    <property type="project" value="UniProtKB-SubCell"/>
</dbReference>
<dbReference type="AlphaFoldDB" id="A0A2R8CGG3"/>
<sequence length="697" mass="73701">MPTAVAPTGNPSIDGILWGWKWDTTQLTVSFPTFNNVYGGYSNIVNFQSFTQFQASQIINFGLNNLGVFTNLSFSNAPQGNGHLRFAQAERIDYGPQHFNSGLHIPGGRGSAEANPPDPNLVPAYAQGDNWFTLGQYQNPVLGSFQYAAGLLHEVGHSLGLKHGHATQGWSNNNQVTFPVLPADQDSQEFSVMTYRSYPGVNLSNGASGQEEYPWTYMINDYAALQHMYGANFGQGSNETDTTYQFNPNTGEMSINNFGFGASYNAKILLSIWDGGGTDLFDFTNYSNDQTIDLRPGEFSTFSKAQLANLSNGHAGDPNFARGNIANPYLYQDDLRSLIENVDTGSGNDRITGNQVDNRIRSGDGNDVLSGGAGDDTLEGGLGADWITPGSGADSVDGGDGSDMVSFADLAQFVRVELDAGTAVTGGETNTLTGVENVTGSIFGDVLQGDASSNRLRGLGDYDWFLGSGGNDSYDGGSGRDMMSYVFSPDAVTLNLGTGSGTAGQAAGDTYTSIERVTGSVHGDLIYGGTAEEDFRGIGGYDWFIGSTGGKDRYDGGSGLDTVAYWNAAAGVTASLLLGRGSAGEAARDLFTSIENLGGSNHDDHLTGDNGRNYLRGYSGDDLLEGAGGVDRLFGGRGNDTLDGGNGWDYALFSGNRAEYTISTVGSRTTVTHSGGDGTDTVLNVEGLQFADDLLYL</sequence>
<dbReference type="Gene3D" id="2.150.10.10">
    <property type="entry name" value="Serralysin-like metalloprotease, C-terminal"/>
    <property type="match status" value="3"/>
</dbReference>
<evidence type="ECO:0000313" key="11">
    <source>
        <dbReference type="EMBL" id="SPJ31532.1"/>
    </source>
</evidence>
<keyword evidence="7" id="KW-0843">Virulence</keyword>
<keyword evidence="8" id="KW-0472">Membrane</keyword>
<reference evidence="12" key="1">
    <citation type="submission" date="2018-03" db="EMBL/GenBank/DDBJ databases">
        <authorList>
            <person name="Rodrigo-Torres L."/>
            <person name="Arahal R. D."/>
            <person name="Lucena T."/>
        </authorList>
    </citation>
    <scope>NUCLEOTIDE SEQUENCE [LARGE SCALE GENOMIC DNA]</scope>
    <source>
        <strain evidence="12">CECT 7615</strain>
    </source>
</reference>
<evidence type="ECO:0000256" key="1">
    <source>
        <dbReference type="ARBA" id="ARBA00001913"/>
    </source>
</evidence>
<dbReference type="InterPro" id="IPR011049">
    <property type="entry name" value="Serralysin-like_metalloprot_C"/>
</dbReference>
<dbReference type="GO" id="GO:0090729">
    <property type="term" value="F:toxin activity"/>
    <property type="evidence" value="ECO:0007669"/>
    <property type="project" value="UniProtKB-KW"/>
</dbReference>
<dbReference type="GO" id="GO:0008237">
    <property type="term" value="F:metallopeptidase activity"/>
    <property type="evidence" value="ECO:0007669"/>
    <property type="project" value="InterPro"/>
</dbReference>
<evidence type="ECO:0000259" key="10">
    <source>
        <dbReference type="Pfam" id="PF08548"/>
    </source>
</evidence>
<evidence type="ECO:0000256" key="2">
    <source>
        <dbReference type="ARBA" id="ARBA00004370"/>
    </source>
</evidence>
<dbReference type="Proteomes" id="UP000244898">
    <property type="component" value="Unassembled WGS sequence"/>
</dbReference>
<dbReference type="EMBL" id="ONZG01000036">
    <property type="protein sequence ID" value="SPJ31532.1"/>
    <property type="molecule type" value="Genomic_DNA"/>
</dbReference>
<feature type="domain" description="Peptidase M10 serralysin C-terminal" evidence="10">
    <location>
        <begin position="239"/>
        <end position="397"/>
    </location>
</feature>
<dbReference type="InterPro" id="IPR050557">
    <property type="entry name" value="RTX_toxin/Mannuronan_C5-epim"/>
</dbReference>
<evidence type="ECO:0000256" key="8">
    <source>
        <dbReference type="ARBA" id="ARBA00023136"/>
    </source>
</evidence>
<dbReference type="InterPro" id="IPR024079">
    <property type="entry name" value="MetalloPept_cat_dom_sf"/>
</dbReference>
<evidence type="ECO:0000313" key="12">
    <source>
        <dbReference type="Proteomes" id="UP000244898"/>
    </source>
</evidence>
<feature type="region of interest" description="Disordered" evidence="9">
    <location>
        <begin position="349"/>
        <end position="371"/>
    </location>
</feature>
<protein>
    <submittedName>
        <fullName evidence="11">Serralysin C</fullName>
        <ecNumber evidence="11">3.4.24.40</ecNumber>
    </submittedName>
</protein>
<dbReference type="RefSeq" id="WP_108792731.1">
    <property type="nucleotide sequence ID" value="NZ_ONZG01000036.1"/>
</dbReference>
<comment type="cofactor">
    <cofactor evidence="1">
        <name>Ca(2+)</name>
        <dbReference type="ChEBI" id="CHEBI:29108"/>
    </cofactor>
</comment>
<evidence type="ECO:0000256" key="6">
    <source>
        <dbReference type="ARBA" id="ARBA00022737"/>
    </source>
</evidence>
<dbReference type="Gene3D" id="3.40.390.10">
    <property type="entry name" value="Collagenase (Catalytic Domain)"/>
    <property type="match status" value="1"/>
</dbReference>
<dbReference type="InterPro" id="IPR003995">
    <property type="entry name" value="RTX_toxin_determinant-A"/>
</dbReference>
<dbReference type="PROSITE" id="PS00330">
    <property type="entry name" value="HEMOLYSIN_CALCIUM"/>
    <property type="match status" value="3"/>
</dbReference>
<dbReference type="PRINTS" id="PR00313">
    <property type="entry name" value="CABNDNGRPT"/>
</dbReference>